<organism evidence="2 3">
    <name type="scientific">Paenibacillus aceti</name>
    <dbReference type="NCBI Taxonomy" id="1820010"/>
    <lineage>
        <taxon>Bacteria</taxon>
        <taxon>Bacillati</taxon>
        <taxon>Bacillota</taxon>
        <taxon>Bacilli</taxon>
        <taxon>Bacillales</taxon>
        <taxon>Paenibacillaceae</taxon>
        <taxon>Paenibacillus</taxon>
    </lineage>
</organism>
<name>A0ABQ1W8K3_9BACL</name>
<dbReference type="Gene3D" id="3.40.50.300">
    <property type="entry name" value="P-loop containing nucleotide triphosphate hydrolases"/>
    <property type="match status" value="1"/>
</dbReference>
<keyword evidence="3" id="KW-1185">Reference proteome</keyword>
<dbReference type="RefSeq" id="WP_120465006.1">
    <property type="nucleotide sequence ID" value="NZ_BMIW01000051.1"/>
</dbReference>
<sequence length="155" mass="17708">MDQRPNFPYKEHVNHYGREILNTFDIQATYERIICDQMDVTLFRQEQGGVEKLTQQFKNDETSVLLGSGSFFSGFSVPGSSLVSVIFSRLPFPVPYDPYFKLIGEGLEDVFMQEVLFPNMMVKLNQGVGRLIRDIKDYGIITILDPSVFPRIMAA</sequence>
<dbReference type="Pfam" id="PF13307">
    <property type="entry name" value="Helicase_C_2"/>
    <property type="match status" value="1"/>
</dbReference>
<evidence type="ECO:0000313" key="3">
    <source>
        <dbReference type="Proteomes" id="UP000608420"/>
    </source>
</evidence>
<comment type="caution">
    <text evidence="2">The sequence shown here is derived from an EMBL/GenBank/DDBJ whole genome shotgun (WGS) entry which is preliminary data.</text>
</comment>
<reference evidence="3" key="1">
    <citation type="journal article" date="2019" name="Int. J. Syst. Evol. Microbiol.">
        <title>The Global Catalogue of Microorganisms (GCM) 10K type strain sequencing project: providing services to taxonomists for standard genome sequencing and annotation.</title>
        <authorList>
            <consortium name="The Broad Institute Genomics Platform"/>
            <consortium name="The Broad Institute Genome Sequencing Center for Infectious Disease"/>
            <person name="Wu L."/>
            <person name="Ma J."/>
        </authorList>
    </citation>
    <scope>NUCLEOTIDE SEQUENCE [LARGE SCALE GENOMIC DNA]</scope>
    <source>
        <strain evidence="3">CGMCC 1.15420</strain>
    </source>
</reference>
<dbReference type="InterPro" id="IPR027417">
    <property type="entry name" value="P-loop_NTPase"/>
</dbReference>
<evidence type="ECO:0000313" key="2">
    <source>
        <dbReference type="EMBL" id="GGG18132.1"/>
    </source>
</evidence>
<dbReference type="Proteomes" id="UP000608420">
    <property type="component" value="Unassembled WGS sequence"/>
</dbReference>
<dbReference type="EMBL" id="BMIW01000051">
    <property type="protein sequence ID" value="GGG18132.1"/>
    <property type="molecule type" value="Genomic_DNA"/>
</dbReference>
<dbReference type="SMART" id="SM00491">
    <property type="entry name" value="HELICc2"/>
    <property type="match status" value="1"/>
</dbReference>
<feature type="domain" description="ATP-dependent helicase C-terminal" evidence="1">
    <location>
        <begin position="23"/>
        <end position="150"/>
    </location>
</feature>
<evidence type="ECO:0000259" key="1">
    <source>
        <dbReference type="SMART" id="SM00491"/>
    </source>
</evidence>
<proteinExistence type="predicted"/>
<accession>A0ABQ1W8K3</accession>
<protein>
    <recommendedName>
        <fullName evidence="1">ATP-dependent helicase C-terminal domain-containing protein</fullName>
    </recommendedName>
</protein>
<gene>
    <name evidence="2" type="ORF">GCM10010913_45340</name>
</gene>
<dbReference type="InterPro" id="IPR006555">
    <property type="entry name" value="ATP-dep_Helicase_C"/>
</dbReference>